<keyword evidence="4" id="KW-1185">Reference proteome</keyword>
<dbReference type="EMBL" id="CP078093">
    <property type="protein sequence ID" value="QXM07430.1"/>
    <property type="molecule type" value="Genomic_DNA"/>
</dbReference>
<dbReference type="Pfam" id="PF00005">
    <property type="entry name" value="ABC_tran"/>
    <property type="match status" value="1"/>
</dbReference>
<keyword evidence="1" id="KW-0813">Transport</keyword>
<protein>
    <submittedName>
        <fullName evidence="3">ABC transporter ATP-binding protein</fullName>
    </submittedName>
</protein>
<dbReference type="InterPro" id="IPR003439">
    <property type="entry name" value="ABC_transporter-like_ATP-bd"/>
</dbReference>
<dbReference type="SMART" id="SM00382">
    <property type="entry name" value="AAA"/>
    <property type="match status" value="1"/>
</dbReference>
<evidence type="ECO:0000313" key="4">
    <source>
        <dbReference type="Proteomes" id="UP000886818"/>
    </source>
</evidence>
<evidence type="ECO:0000256" key="1">
    <source>
        <dbReference type="ARBA" id="ARBA00022448"/>
    </source>
</evidence>
<dbReference type="CDD" id="cd03293">
    <property type="entry name" value="ABC_NrtD_SsuB_transporters"/>
    <property type="match status" value="1"/>
</dbReference>
<evidence type="ECO:0000313" key="3">
    <source>
        <dbReference type="EMBL" id="QXM07430.1"/>
    </source>
</evidence>
<dbReference type="PANTHER" id="PTHR42788">
    <property type="entry name" value="TAURINE IMPORT ATP-BINDING PROTEIN-RELATED"/>
    <property type="match status" value="1"/>
</dbReference>
<sequence>MDYISKRDVLKVLENINLYVNKGEFVSIIGPSGCGKSTLFHIITKLEKAYEGLVEIDGEPLEKSNQRASYMHQKDLLMPWRTLIDNVILPLEIQGKNKREAKKEVKKYFDTFGLEGFEQAYPNELSGGMRQRAALLRTFLVDSELLLLDEPFGALDAINRSKMQEWLLDIWRQFKRSVLFITHDIEEAIYLSDRIYVLSQRPARVLKEVRISFERPRKKDIVVTESFLNYKKILMDALK</sequence>
<dbReference type="PROSITE" id="PS00211">
    <property type="entry name" value="ABC_TRANSPORTER_1"/>
    <property type="match status" value="1"/>
</dbReference>
<dbReference type="InterPro" id="IPR050166">
    <property type="entry name" value="ABC_transporter_ATP-bind"/>
</dbReference>
<name>A0ABX8RHP0_9CLOT</name>
<dbReference type="GO" id="GO:0005524">
    <property type="term" value="F:ATP binding"/>
    <property type="evidence" value="ECO:0007669"/>
    <property type="project" value="UniProtKB-KW"/>
</dbReference>
<feature type="domain" description="ABC transporter" evidence="2">
    <location>
        <begin position="4"/>
        <end position="225"/>
    </location>
</feature>
<evidence type="ECO:0000259" key="2">
    <source>
        <dbReference type="PROSITE" id="PS50893"/>
    </source>
</evidence>
<dbReference type="PANTHER" id="PTHR42788:SF2">
    <property type="entry name" value="ABC TRANSPORTER ATP-BINDING PROTEIN"/>
    <property type="match status" value="1"/>
</dbReference>
<reference evidence="3" key="1">
    <citation type="submission" date="2021-07" db="EMBL/GenBank/DDBJ databases">
        <title>Complete genome sequence of Crassaminicella sp. 143-21, isolated from a deep-sea hydrothermal vent.</title>
        <authorList>
            <person name="Li X."/>
        </authorList>
    </citation>
    <scope>NUCLEOTIDE SEQUENCE</scope>
    <source>
        <strain evidence="3">143-21</strain>
    </source>
</reference>
<dbReference type="PROSITE" id="PS50893">
    <property type="entry name" value="ABC_TRANSPORTER_2"/>
    <property type="match status" value="1"/>
</dbReference>
<dbReference type="Proteomes" id="UP000886818">
    <property type="component" value="Chromosome"/>
</dbReference>
<proteinExistence type="predicted"/>
<keyword evidence="3" id="KW-0067">ATP-binding</keyword>
<organism evidence="3 4">
    <name type="scientific">Crassaminicella indica</name>
    <dbReference type="NCBI Taxonomy" id="2855394"/>
    <lineage>
        <taxon>Bacteria</taxon>
        <taxon>Bacillati</taxon>
        <taxon>Bacillota</taxon>
        <taxon>Clostridia</taxon>
        <taxon>Eubacteriales</taxon>
        <taxon>Clostridiaceae</taxon>
        <taxon>Crassaminicella</taxon>
    </lineage>
</organism>
<keyword evidence="3" id="KW-0547">Nucleotide-binding</keyword>
<dbReference type="InterPro" id="IPR017871">
    <property type="entry name" value="ABC_transporter-like_CS"/>
</dbReference>
<accession>A0ABX8RHP0</accession>
<dbReference type="InterPro" id="IPR003593">
    <property type="entry name" value="AAA+_ATPase"/>
</dbReference>
<gene>
    <name evidence="3" type="ORF">KVH43_08140</name>
</gene>